<dbReference type="SUPFAM" id="SSF53639">
    <property type="entry name" value="AraD/HMP-PK domain-like"/>
    <property type="match status" value="1"/>
</dbReference>
<protein>
    <submittedName>
        <fullName evidence="3">Class II aldolase</fullName>
    </submittedName>
</protein>
<dbReference type="InterPro" id="IPR036409">
    <property type="entry name" value="Aldolase_II/adducin_N_sf"/>
</dbReference>
<dbReference type="SMART" id="SM01007">
    <property type="entry name" value="Aldolase_II"/>
    <property type="match status" value="1"/>
</dbReference>
<dbReference type="AlphaFoldDB" id="A0A510XD82"/>
<dbReference type="EMBL" id="BJUK01000061">
    <property type="protein sequence ID" value="GEK49011.1"/>
    <property type="molecule type" value="Genomic_DNA"/>
</dbReference>
<keyword evidence="4" id="KW-1185">Reference proteome</keyword>
<evidence type="ECO:0000313" key="3">
    <source>
        <dbReference type="EMBL" id="GEK49011.1"/>
    </source>
</evidence>
<evidence type="ECO:0000313" key="4">
    <source>
        <dbReference type="Proteomes" id="UP000321275"/>
    </source>
</evidence>
<evidence type="ECO:0000256" key="1">
    <source>
        <dbReference type="ARBA" id="ARBA00037961"/>
    </source>
</evidence>
<feature type="domain" description="Class II aldolase/adducin N-terminal" evidence="2">
    <location>
        <begin position="31"/>
        <end position="211"/>
    </location>
</feature>
<dbReference type="Proteomes" id="UP000321275">
    <property type="component" value="Unassembled WGS sequence"/>
</dbReference>
<comment type="caution">
    <text evidence="3">The sequence shown here is derived from an EMBL/GenBank/DDBJ whole genome shotgun (WGS) entry which is preliminary data.</text>
</comment>
<dbReference type="GO" id="GO:0005996">
    <property type="term" value="P:monosaccharide metabolic process"/>
    <property type="evidence" value="ECO:0007669"/>
    <property type="project" value="UniProtKB-ARBA"/>
</dbReference>
<dbReference type="PANTHER" id="PTHR10672">
    <property type="entry name" value="ADDUCIN"/>
    <property type="match status" value="1"/>
</dbReference>
<dbReference type="InterPro" id="IPR001303">
    <property type="entry name" value="Aldolase_II/adducin_N"/>
</dbReference>
<dbReference type="GO" id="GO:0051015">
    <property type="term" value="F:actin filament binding"/>
    <property type="evidence" value="ECO:0007669"/>
    <property type="project" value="TreeGrafter"/>
</dbReference>
<dbReference type="Pfam" id="PF00596">
    <property type="entry name" value="Aldolase_II"/>
    <property type="match status" value="1"/>
</dbReference>
<dbReference type="GO" id="GO:0005856">
    <property type="term" value="C:cytoskeleton"/>
    <property type="evidence" value="ECO:0007669"/>
    <property type="project" value="TreeGrafter"/>
</dbReference>
<dbReference type="InterPro" id="IPR051017">
    <property type="entry name" value="Aldolase-II_Adducin_sf"/>
</dbReference>
<dbReference type="NCBIfam" id="NF005451">
    <property type="entry name" value="PRK07044.1"/>
    <property type="match status" value="1"/>
</dbReference>
<organism evidence="3 4">
    <name type="scientific">Bisbaumannia pacifica</name>
    <dbReference type="NCBI Taxonomy" id="77098"/>
    <lineage>
        <taxon>Bacteria</taxon>
        <taxon>Pseudomonadati</taxon>
        <taxon>Pseudomonadota</taxon>
        <taxon>Gammaproteobacteria</taxon>
        <taxon>Oceanospirillales</taxon>
        <taxon>Halomonadaceae</taxon>
        <taxon>Bisbaumannia</taxon>
    </lineage>
</organism>
<dbReference type="PANTHER" id="PTHR10672:SF3">
    <property type="entry name" value="PROTEIN HU-LI TAI SHAO"/>
    <property type="match status" value="1"/>
</dbReference>
<comment type="similarity">
    <text evidence="1">Belongs to the aldolase class II family.</text>
</comment>
<proteinExistence type="inferred from homology"/>
<evidence type="ECO:0000259" key="2">
    <source>
        <dbReference type="SMART" id="SM01007"/>
    </source>
</evidence>
<accession>A0A510XD82</accession>
<sequence>MVRDYMEAYLKDKYVRSVLEEFGDLEGLLRVKLAFFYHLVDYFGWCEAIFNHISVRVPGEAGCYLVNPFGMNYTEVTPDNLLKVDLSGRKVVESVYEANPAGFALHSSIHGARDDIHCIVHTHTNEVSAIAQKKSGFGHDDFYGAQLYGRIGYHEFEGITLFEEERARMLESLGDKHILVLRNHGIAVGEADIERTFFLLWTVQRAAEIQVTAGALGGEDNPIPEEIKTKCASLTQELIKGSGFAIKFYEAMVRKMVSERGKPW</sequence>
<reference evidence="3 4" key="1">
    <citation type="submission" date="2019-07" db="EMBL/GenBank/DDBJ databases">
        <title>Whole genome shotgun sequence of Halomonas pacifica NBRC 102220.</title>
        <authorList>
            <person name="Hosoyama A."/>
            <person name="Uohara A."/>
            <person name="Ohji S."/>
            <person name="Ichikawa N."/>
        </authorList>
    </citation>
    <scope>NUCLEOTIDE SEQUENCE [LARGE SCALE GENOMIC DNA]</scope>
    <source>
        <strain evidence="3 4">NBRC 102220</strain>
    </source>
</reference>
<gene>
    <name evidence="3" type="ORF">HPA02_32940</name>
</gene>
<name>A0A510XD82_9GAMM</name>
<dbReference type="Gene3D" id="3.40.225.10">
    <property type="entry name" value="Class II aldolase/adducin N-terminal domain"/>
    <property type="match status" value="1"/>
</dbReference>